<protein>
    <submittedName>
        <fullName evidence="5">Cellulase (Glycosyl hydrolase family 5)</fullName>
    </submittedName>
</protein>
<sequence length="404" mass="44538">MLFGVTFSPRRRALSPHLGKAIAASLALTLCIGGENSVVPTEKTAHTAAQASRAINAGLAYGDTLVWMSDKRLGQALDDAVTVGAKWIRVDLSWQDIQYDGRDSYRWDRFDRIVRAATKRHLQVLPTISYTPPWARTAGCDDLRCSPKNTKEFTKFASEAAHRYAPMGVHTWEIWNEPNILFWRPAPNPAAYTKLLKASSTAIREIDPSAMIIMGGLASNKTRGTSKIAEYEFLDSVLKLGAADYVDAVAFHPYTYPYLPSDETDFRTGWEKIHSGKESLQKVLERNGAQRLHIWITETGAPTGGPGKAANGGVDLAQHGITHVTEKRQATIAVDTMTTAAADPLIDAVFWYSHRDLSTNKEERTNFFGLRRADGTAKPAFDALRNAIQAIQAPSQKPEPVKSD</sequence>
<dbReference type="SUPFAM" id="SSF51445">
    <property type="entry name" value="(Trans)glycosidases"/>
    <property type="match status" value="1"/>
</dbReference>
<organism evidence="5 6">
    <name type="scientific">Actinoplanes regularis</name>
    <dbReference type="NCBI Taxonomy" id="52697"/>
    <lineage>
        <taxon>Bacteria</taxon>
        <taxon>Bacillati</taxon>
        <taxon>Actinomycetota</taxon>
        <taxon>Actinomycetes</taxon>
        <taxon>Micromonosporales</taxon>
        <taxon>Micromonosporaceae</taxon>
        <taxon>Actinoplanes</taxon>
    </lineage>
</organism>
<keyword evidence="6" id="KW-1185">Reference proteome</keyword>
<dbReference type="InterPro" id="IPR051923">
    <property type="entry name" value="Glycosyl_Hydrolase_39"/>
</dbReference>
<dbReference type="AlphaFoldDB" id="A0A238X6X2"/>
<gene>
    <name evidence="5" type="ORF">SAMN06264365_103107</name>
</gene>
<comment type="similarity">
    <text evidence="3">Belongs to the glycosyl hydrolase 5 (cellulase A) family.</text>
</comment>
<dbReference type="PANTHER" id="PTHR12631">
    <property type="entry name" value="ALPHA-L-IDURONIDASE"/>
    <property type="match status" value="1"/>
</dbReference>
<evidence type="ECO:0000313" key="5">
    <source>
        <dbReference type="EMBL" id="SNR54331.1"/>
    </source>
</evidence>
<dbReference type="EMBL" id="FZNR01000003">
    <property type="protein sequence ID" value="SNR54331.1"/>
    <property type="molecule type" value="Genomic_DNA"/>
</dbReference>
<name>A0A238X6X2_9ACTN</name>
<evidence type="ECO:0000256" key="3">
    <source>
        <dbReference type="RuleBase" id="RU361153"/>
    </source>
</evidence>
<dbReference type="GO" id="GO:0000272">
    <property type="term" value="P:polysaccharide catabolic process"/>
    <property type="evidence" value="ECO:0007669"/>
    <property type="project" value="InterPro"/>
</dbReference>
<accession>A0A238X6X2</accession>
<proteinExistence type="inferred from homology"/>
<reference evidence="5 6" key="1">
    <citation type="submission" date="2017-06" db="EMBL/GenBank/DDBJ databases">
        <authorList>
            <person name="Kim H.J."/>
            <person name="Triplett B.A."/>
        </authorList>
    </citation>
    <scope>NUCLEOTIDE SEQUENCE [LARGE SCALE GENOMIC DNA]</scope>
    <source>
        <strain evidence="5 6">DSM 43151</strain>
    </source>
</reference>
<dbReference type="InterPro" id="IPR001547">
    <property type="entry name" value="Glyco_hydro_5"/>
</dbReference>
<dbReference type="GO" id="GO:0004553">
    <property type="term" value="F:hydrolase activity, hydrolyzing O-glycosyl compounds"/>
    <property type="evidence" value="ECO:0007669"/>
    <property type="project" value="InterPro"/>
</dbReference>
<evidence type="ECO:0000256" key="2">
    <source>
        <dbReference type="ARBA" id="ARBA00023295"/>
    </source>
</evidence>
<dbReference type="OrthoDB" id="9802522at2"/>
<keyword evidence="2 3" id="KW-0326">Glycosidase</keyword>
<dbReference type="PANTHER" id="PTHR12631:SF10">
    <property type="entry name" value="BETA-XYLOSIDASE-LIKE PROTEIN-RELATED"/>
    <property type="match status" value="1"/>
</dbReference>
<dbReference type="Proteomes" id="UP000198415">
    <property type="component" value="Unassembled WGS sequence"/>
</dbReference>
<dbReference type="Pfam" id="PF00150">
    <property type="entry name" value="Cellulase"/>
    <property type="match status" value="1"/>
</dbReference>
<evidence type="ECO:0000313" key="6">
    <source>
        <dbReference type="Proteomes" id="UP000198415"/>
    </source>
</evidence>
<keyword evidence="1 3" id="KW-0378">Hydrolase</keyword>
<dbReference type="Gene3D" id="3.20.20.80">
    <property type="entry name" value="Glycosidases"/>
    <property type="match status" value="1"/>
</dbReference>
<evidence type="ECO:0000259" key="4">
    <source>
        <dbReference type="Pfam" id="PF00150"/>
    </source>
</evidence>
<dbReference type="InterPro" id="IPR017853">
    <property type="entry name" value="GH"/>
</dbReference>
<feature type="domain" description="Glycoside hydrolase family 5" evidence="4">
    <location>
        <begin position="65"/>
        <end position="304"/>
    </location>
</feature>
<evidence type="ECO:0000256" key="1">
    <source>
        <dbReference type="ARBA" id="ARBA00022801"/>
    </source>
</evidence>